<comment type="similarity">
    <text evidence="1 3">Belongs to the enoyl-CoA hydratase/isomerase family.</text>
</comment>
<dbReference type="SUPFAM" id="SSF52096">
    <property type="entry name" value="ClpP/crotonase"/>
    <property type="match status" value="1"/>
</dbReference>
<evidence type="ECO:0000256" key="1">
    <source>
        <dbReference type="ARBA" id="ARBA00005254"/>
    </source>
</evidence>
<evidence type="ECO:0000313" key="6">
    <source>
        <dbReference type="Proteomes" id="UP001370348"/>
    </source>
</evidence>
<dbReference type="PANTHER" id="PTHR11941:SF54">
    <property type="entry name" value="ENOYL-COA HYDRATASE, MITOCHONDRIAL"/>
    <property type="match status" value="1"/>
</dbReference>
<keyword evidence="2" id="KW-0456">Lyase</keyword>
<dbReference type="PANTHER" id="PTHR11941">
    <property type="entry name" value="ENOYL-COA HYDRATASE-RELATED"/>
    <property type="match status" value="1"/>
</dbReference>
<dbReference type="Proteomes" id="UP001370348">
    <property type="component" value="Chromosome"/>
</dbReference>
<dbReference type="InterPro" id="IPR001753">
    <property type="entry name" value="Enoyl-CoA_hydra/iso"/>
</dbReference>
<reference evidence="5 6" key="1">
    <citation type="submission" date="2021-12" db="EMBL/GenBank/DDBJ databases">
        <title>Discovery of the Pendulisporaceae a myxobacterial family with distinct sporulation behavior and unique specialized metabolism.</title>
        <authorList>
            <person name="Garcia R."/>
            <person name="Popoff A."/>
            <person name="Bader C.D."/>
            <person name="Loehr J."/>
            <person name="Walesch S."/>
            <person name="Walt C."/>
            <person name="Boldt J."/>
            <person name="Bunk B."/>
            <person name="Haeckl F.J.F.P.J."/>
            <person name="Gunesch A.P."/>
            <person name="Birkelbach J."/>
            <person name="Nuebel U."/>
            <person name="Pietschmann T."/>
            <person name="Bach T."/>
            <person name="Mueller R."/>
        </authorList>
    </citation>
    <scope>NUCLEOTIDE SEQUENCE [LARGE SCALE GENOMIC DNA]</scope>
    <source>
        <strain evidence="5 6">MSr11954</strain>
    </source>
</reference>
<evidence type="ECO:0000313" key="5">
    <source>
        <dbReference type="EMBL" id="WXB13795.1"/>
    </source>
</evidence>
<evidence type="ECO:0000256" key="3">
    <source>
        <dbReference type="RuleBase" id="RU003707"/>
    </source>
</evidence>
<dbReference type="Gene3D" id="3.90.226.10">
    <property type="entry name" value="2-enoyl-CoA Hydratase, Chain A, domain 1"/>
    <property type="match status" value="1"/>
</dbReference>
<evidence type="ECO:0000256" key="2">
    <source>
        <dbReference type="ARBA" id="ARBA00023239"/>
    </source>
</evidence>
<dbReference type="InterPro" id="IPR029045">
    <property type="entry name" value="ClpP/crotonase-like_dom_sf"/>
</dbReference>
<dbReference type="Pfam" id="PF00378">
    <property type="entry name" value="ECH_1"/>
    <property type="match status" value="1"/>
</dbReference>
<dbReference type="CDD" id="cd06558">
    <property type="entry name" value="crotonase-like"/>
    <property type="match status" value="1"/>
</dbReference>
<protein>
    <submittedName>
        <fullName evidence="5">Enoyl-CoA hydratase-related protein</fullName>
    </submittedName>
</protein>
<dbReference type="InterPro" id="IPR018376">
    <property type="entry name" value="Enoyl-CoA_hyd/isom_CS"/>
</dbReference>
<proteinExistence type="inferred from homology"/>
<dbReference type="InterPro" id="IPR014748">
    <property type="entry name" value="Enoyl-CoA_hydra_C"/>
</dbReference>
<feature type="region of interest" description="Disordered" evidence="4">
    <location>
        <begin position="1"/>
        <end position="21"/>
    </location>
</feature>
<dbReference type="EMBL" id="CP089984">
    <property type="protein sequence ID" value="WXB13795.1"/>
    <property type="molecule type" value="Genomic_DNA"/>
</dbReference>
<dbReference type="PROSITE" id="PS00166">
    <property type="entry name" value="ENOYL_COA_HYDRATASE"/>
    <property type="match status" value="1"/>
</dbReference>
<dbReference type="RefSeq" id="WP_394823411.1">
    <property type="nucleotide sequence ID" value="NZ_CP089984.1"/>
</dbReference>
<dbReference type="Gene3D" id="1.10.12.10">
    <property type="entry name" value="Lyase 2-enoyl-coa Hydratase, Chain A, domain 2"/>
    <property type="match status" value="1"/>
</dbReference>
<evidence type="ECO:0000256" key="4">
    <source>
        <dbReference type="SAM" id="MobiDB-lite"/>
    </source>
</evidence>
<organism evidence="5 6">
    <name type="scientific">Pendulispora albinea</name>
    <dbReference type="NCBI Taxonomy" id="2741071"/>
    <lineage>
        <taxon>Bacteria</taxon>
        <taxon>Pseudomonadati</taxon>
        <taxon>Myxococcota</taxon>
        <taxon>Myxococcia</taxon>
        <taxon>Myxococcales</taxon>
        <taxon>Sorangiineae</taxon>
        <taxon>Pendulisporaceae</taxon>
        <taxon>Pendulispora</taxon>
    </lineage>
</organism>
<sequence length="277" mass="29327">MSEQAAQAGGAGQTEGAGRAPISVSRHGGVIVFTIDRPERMNSLSRETILSFGRLTREAVADDSVRAIVVTGAGDKVFCAGADLKERQKMDENDVRKQLELYRTELGELGRSPKPVIAAINGGAFGGGLELALLCDLRVAAAHATLSLPETSLGIIPGAGGTQRLPRIVGEARAKEMILLARRLTAEEALGWGLVNRVVPAGTDLLGDVLAWIEPISNGAPLAQAAALQAIDRALDTSLELGLELEKVSYDTVLVSEDRREALEAFAAKRKPNFRGK</sequence>
<name>A0ABZ2LTX5_9BACT</name>
<accession>A0ABZ2LTX5</accession>
<keyword evidence="6" id="KW-1185">Reference proteome</keyword>
<gene>
    <name evidence="5" type="ORF">LZC94_38925</name>
</gene>